<feature type="region of interest" description="Disordered" evidence="1">
    <location>
        <begin position="28"/>
        <end position="86"/>
    </location>
</feature>
<feature type="compositionally biased region" description="Low complexity" evidence="1">
    <location>
        <begin position="34"/>
        <end position="81"/>
    </location>
</feature>
<feature type="signal peptide" evidence="2">
    <location>
        <begin position="1"/>
        <end position="21"/>
    </location>
</feature>
<protein>
    <recommendedName>
        <fullName evidence="5">PknH-like extracellular domain-containing protein</fullName>
    </recommendedName>
</protein>
<proteinExistence type="predicted"/>
<accession>A0A375I135</accession>
<sequence>MARIPALILGLGVSTLLLVSACLGPTDNDSQTGADASTAARSASSAFVSPAGSSGTASPSRSASSPVSSTASSSASGGAVSDEYEGKRTNDFQRIAADELGGLPQRRLKSDPPNHEMTVQYVTGDSSRQIFLRAYFAGQNGELGPVASVDDPYFDTVVTSARDAFVDEGAPDVVIRTTTVQGLEWSCAEGINPTKNIHRGLCATVKYGRVIEIQPTQVGPDADGATSRAWDDQIMNEVSALVNAL</sequence>
<evidence type="ECO:0008006" key="5">
    <source>
        <dbReference type="Google" id="ProtNLM"/>
    </source>
</evidence>
<dbReference type="PROSITE" id="PS51257">
    <property type="entry name" value="PROKAR_LIPOPROTEIN"/>
    <property type="match status" value="1"/>
</dbReference>
<gene>
    <name evidence="3" type="ORF">PROPJV5_1537</name>
</gene>
<dbReference type="OrthoDB" id="9932825at2"/>
<organism evidence="3 4">
    <name type="scientific">Propionibacterium ruminifibrarum</name>
    <dbReference type="NCBI Taxonomy" id="1962131"/>
    <lineage>
        <taxon>Bacteria</taxon>
        <taxon>Bacillati</taxon>
        <taxon>Actinomycetota</taxon>
        <taxon>Actinomycetes</taxon>
        <taxon>Propionibacteriales</taxon>
        <taxon>Propionibacteriaceae</taxon>
        <taxon>Propionibacterium</taxon>
    </lineage>
</organism>
<evidence type="ECO:0000256" key="2">
    <source>
        <dbReference type="SAM" id="SignalP"/>
    </source>
</evidence>
<dbReference type="Proteomes" id="UP000265962">
    <property type="component" value="Unassembled WGS sequence"/>
</dbReference>
<dbReference type="AlphaFoldDB" id="A0A375I135"/>
<name>A0A375I135_9ACTN</name>
<keyword evidence="4" id="KW-1185">Reference proteome</keyword>
<evidence type="ECO:0000313" key="4">
    <source>
        <dbReference type="Proteomes" id="UP000265962"/>
    </source>
</evidence>
<reference evidence="4" key="1">
    <citation type="submission" date="2018-02" db="EMBL/GenBank/DDBJ databases">
        <authorList>
            <person name="Hornung B."/>
        </authorList>
    </citation>
    <scope>NUCLEOTIDE SEQUENCE [LARGE SCALE GENOMIC DNA]</scope>
</reference>
<keyword evidence="2" id="KW-0732">Signal</keyword>
<evidence type="ECO:0000313" key="3">
    <source>
        <dbReference type="EMBL" id="SPF68556.1"/>
    </source>
</evidence>
<dbReference type="RefSeq" id="WP_119715709.1">
    <property type="nucleotide sequence ID" value="NZ_OMOH01000005.1"/>
</dbReference>
<dbReference type="EMBL" id="OMOH01000005">
    <property type="protein sequence ID" value="SPF68556.1"/>
    <property type="molecule type" value="Genomic_DNA"/>
</dbReference>
<evidence type="ECO:0000256" key="1">
    <source>
        <dbReference type="SAM" id="MobiDB-lite"/>
    </source>
</evidence>
<feature type="chain" id="PRO_5016714544" description="PknH-like extracellular domain-containing protein" evidence="2">
    <location>
        <begin position="22"/>
        <end position="245"/>
    </location>
</feature>